<gene>
    <name evidence="1" type="ORF">WH47_02478</name>
</gene>
<dbReference type="AlphaFoldDB" id="A0A0L7QYC9"/>
<evidence type="ECO:0000313" key="1">
    <source>
        <dbReference type="EMBL" id="KOC63597.1"/>
    </source>
</evidence>
<accession>A0A0L7QYC9</accession>
<proteinExistence type="predicted"/>
<organism evidence="1 2">
    <name type="scientific">Habropoda laboriosa</name>
    <dbReference type="NCBI Taxonomy" id="597456"/>
    <lineage>
        <taxon>Eukaryota</taxon>
        <taxon>Metazoa</taxon>
        <taxon>Ecdysozoa</taxon>
        <taxon>Arthropoda</taxon>
        <taxon>Hexapoda</taxon>
        <taxon>Insecta</taxon>
        <taxon>Pterygota</taxon>
        <taxon>Neoptera</taxon>
        <taxon>Endopterygota</taxon>
        <taxon>Hymenoptera</taxon>
        <taxon>Apocrita</taxon>
        <taxon>Aculeata</taxon>
        <taxon>Apoidea</taxon>
        <taxon>Anthophila</taxon>
        <taxon>Apidae</taxon>
        <taxon>Habropoda</taxon>
    </lineage>
</organism>
<protein>
    <submittedName>
        <fullName evidence="1">Uncharacterized protein</fullName>
    </submittedName>
</protein>
<name>A0A0L7QYC9_9HYME</name>
<feature type="non-terminal residue" evidence="1">
    <location>
        <position position="1"/>
    </location>
</feature>
<keyword evidence="2" id="KW-1185">Reference proteome</keyword>
<reference evidence="1 2" key="1">
    <citation type="submission" date="2015-07" db="EMBL/GenBank/DDBJ databases">
        <title>The genome of Habropoda laboriosa.</title>
        <authorList>
            <person name="Pan H."/>
            <person name="Kapheim K."/>
        </authorList>
    </citation>
    <scope>NUCLEOTIDE SEQUENCE [LARGE SCALE GENOMIC DNA]</scope>
    <source>
        <strain evidence="1">0110345459</strain>
    </source>
</reference>
<sequence>GYVGHGRESGRADVPGLGEVNLWCIRIGIRARSRTLASRGSSLLLGFRWRPAVGGRPLRQPF</sequence>
<dbReference type="EMBL" id="KQ414692">
    <property type="protein sequence ID" value="KOC63597.1"/>
    <property type="molecule type" value="Genomic_DNA"/>
</dbReference>
<evidence type="ECO:0000313" key="2">
    <source>
        <dbReference type="Proteomes" id="UP000053825"/>
    </source>
</evidence>
<dbReference type="Proteomes" id="UP000053825">
    <property type="component" value="Unassembled WGS sequence"/>
</dbReference>